<organism evidence="2 3">
    <name type="scientific">Bugula neritina</name>
    <name type="common">Brown bryozoan</name>
    <name type="synonym">Sertularia neritina</name>
    <dbReference type="NCBI Taxonomy" id="10212"/>
    <lineage>
        <taxon>Eukaryota</taxon>
        <taxon>Metazoa</taxon>
        <taxon>Spiralia</taxon>
        <taxon>Lophotrochozoa</taxon>
        <taxon>Bryozoa</taxon>
        <taxon>Gymnolaemata</taxon>
        <taxon>Cheilostomatida</taxon>
        <taxon>Flustrina</taxon>
        <taxon>Buguloidea</taxon>
        <taxon>Bugulidae</taxon>
        <taxon>Bugula</taxon>
    </lineage>
</organism>
<comment type="caution">
    <text evidence="2">The sequence shown here is derived from an EMBL/GenBank/DDBJ whole genome shotgun (WGS) entry which is preliminary data.</text>
</comment>
<dbReference type="AlphaFoldDB" id="A0A7J7ITB0"/>
<dbReference type="Proteomes" id="UP000593567">
    <property type="component" value="Unassembled WGS sequence"/>
</dbReference>
<evidence type="ECO:0000313" key="3">
    <source>
        <dbReference type="Proteomes" id="UP000593567"/>
    </source>
</evidence>
<gene>
    <name evidence="2" type="ORF">EB796_025245</name>
</gene>
<dbReference type="PROSITE" id="PS50835">
    <property type="entry name" value="IG_LIKE"/>
    <property type="match status" value="1"/>
</dbReference>
<dbReference type="InterPro" id="IPR007110">
    <property type="entry name" value="Ig-like_dom"/>
</dbReference>
<accession>A0A7J7ITB0</accession>
<name>A0A7J7ITB0_BUGNE</name>
<sequence>MSSSSVVFNDSRYTLNSQPIGAAFSISNNVLTNGQTLVYTCIENTDNTRNSLIKLNSMSSTSYSRISSVVARTSSCDAYNGVNKCERLIGEIENWSKSKAGIYTCLYSRDEYIYIYWVNEVVVISSQVLIENNGSTLAGELFAELDVAPEDVDYNPLLGFTWYKKNGTERANLTMDSSVMVEKTKNGRRAILKFTDFDPIKHGGNYECTITFNDYAGPYNSGTMLLGSKPLVKLTNNKNSNFMFAPGEKVVVKCSCQSYPYPTSIAISLLNKSESEEGVPIPFDSSWVVETELTRNDVDYHYQTVEISDSQSLVSENDTIWISCKVTSTYQPVIVEEEISFTNIRNDFVGNAGCDVTRSSSLQRALIIFTAISIMMM</sequence>
<evidence type="ECO:0000259" key="1">
    <source>
        <dbReference type="PROSITE" id="PS50835"/>
    </source>
</evidence>
<keyword evidence="3" id="KW-1185">Reference proteome</keyword>
<proteinExistence type="predicted"/>
<evidence type="ECO:0000313" key="2">
    <source>
        <dbReference type="EMBL" id="KAF6016448.1"/>
    </source>
</evidence>
<protein>
    <recommendedName>
        <fullName evidence="1">Ig-like domain-containing protein</fullName>
    </recommendedName>
</protein>
<dbReference type="EMBL" id="VXIV02003538">
    <property type="protein sequence ID" value="KAF6016448.1"/>
    <property type="molecule type" value="Genomic_DNA"/>
</dbReference>
<feature type="domain" description="Ig-like" evidence="1">
    <location>
        <begin position="230"/>
        <end position="340"/>
    </location>
</feature>
<reference evidence="2" key="1">
    <citation type="submission" date="2020-06" db="EMBL/GenBank/DDBJ databases">
        <title>Draft genome of Bugula neritina, a colonial animal packing powerful symbionts and potential medicines.</title>
        <authorList>
            <person name="Rayko M."/>
        </authorList>
    </citation>
    <scope>NUCLEOTIDE SEQUENCE [LARGE SCALE GENOMIC DNA]</scope>
    <source>
        <strain evidence="2">Kwan_BN1</strain>
    </source>
</reference>